<dbReference type="InterPro" id="IPR013934">
    <property type="entry name" value="Utp13_C"/>
</dbReference>
<dbReference type="InterPro" id="IPR001680">
    <property type="entry name" value="WD40_rpt"/>
</dbReference>
<dbReference type="Proteomes" id="UP001152759">
    <property type="component" value="Chromosome 6"/>
</dbReference>
<feature type="repeat" description="WD" evidence="5">
    <location>
        <begin position="376"/>
        <end position="418"/>
    </location>
</feature>
<feature type="repeat" description="WD" evidence="5">
    <location>
        <begin position="478"/>
        <end position="519"/>
    </location>
</feature>
<dbReference type="KEGG" id="btab:109042964"/>
<dbReference type="PANTHER" id="PTHR19854">
    <property type="entry name" value="TRANSDUCIN BETA-LIKE 3"/>
    <property type="match status" value="1"/>
</dbReference>
<dbReference type="InterPro" id="IPR036322">
    <property type="entry name" value="WD40_repeat_dom_sf"/>
</dbReference>
<dbReference type="SUPFAM" id="SSF50978">
    <property type="entry name" value="WD40 repeat-like"/>
    <property type="match status" value="2"/>
</dbReference>
<dbReference type="InterPro" id="IPR020472">
    <property type="entry name" value="WD40_PAC1"/>
</dbReference>
<dbReference type="AlphaFoldDB" id="A0A9P0AHY3"/>
<feature type="repeat" description="WD" evidence="5">
    <location>
        <begin position="562"/>
        <end position="603"/>
    </location>
</feature>
<keyword evidence="3" id="KW-0677">Repeat</keyword>
<name>A0A9P0AHY3_BEMTA</name>
<dbReference type="CDD" id="cd00200">
    <property type="entry name" value="WD40"/>
    <property type="match status" value="2"/>
</dbReference>
<dbReference type="GO" id="GO:0030686">
    <property type="term" value="C:90S preribosome"/>
    <property type="evidence" value="ECO:0007669"/>
    <property type="project" value="TreeGrafter"/>
</dbReference>
<protein>
    <recommendedName>
        <fullName evidence="6">U3 small nucleolar RNA-associated protein 13 C-terminal domain-containing protein</fullName>
    </recommendedName>
</protein>
<dbReference type="Pfam" id="PF00400">
    <property type="entry name" value="WD40"/>
    <property type="match status" value="8"/>
</dbReference>
<accession>A0A9P0AHY3</accession>
<dbReference type="Pfam" id="PF08625">
    <property type="entry name" value="Utp13"/>
    <property type="match status" value="1"/>
</dbReference>
<keyword evidence="8" id="KW-1185">Reference proteome</keyword>
<dbReference type="EMBL" id="OU963867">
    <property type="protein sequence ID" value="CAH0392149.1"/>
    <property type="molecule type" value="Genomic_DNA"/>
</dbReference>
<feature type="domain" description="U3 small nucleolar RNA-associated protein 13 C-terminal" evidence="6">
    <location>
        <begin position="657"/>
        <end position="786"/>
    </location>
</feature>
<dbReference type="GO" id="GO:0000480">
    <property type="term" value="P:endonucleolytic cleavage in 5'-ETS of tricistronic rRNA transcript (SSU-rRNA, 5.8S rRNA, LSU-rRNA)"/>
    <property type="evidence" value="ECO:0007669"/>
    <property type="project" value="TreeGrafter"/>
</dbReference>
<evidence type="ECO:0000256" key="4">
    <source>
        <dbReference type="ARBA" id="ARBA00023242"/>
    </source>
</evidence>
<feature type="repeat" description="WD" evidence="5">
    <location>
        <begin position="604"/>
        <end position="645"/>
    </location>
</feature>
<keyword evidence="4" id="KW-0539">Nucleus</keyword>
<evidence type="ECO:0000256" key="3">
    <source>
        <dbReference type="ARBA" id="ARBA00022737"/>
    </source>
</evidence>
<proteinExistence type="predicted"/>
<reference evidence="7" key="1">
    <citation type="submission" date="2021-12" db="EMBL/GenBank/DDBJ databases">
        <authorList>
            <person name="King R."/>
        </authorList>
    </citation>
    <scope>NUCLEOTIDE SEQUENCE</scope>
</reference>
<sequence length="794" mass="87945">MGTLINVKEVFKPDKVHEAFFTGGNVAWTKDGQELLCQCTAVVKVLNVETGKVTTTVPKLSEEEAANEEDADTILTFTLSEDDKFIVTAHKSSLLKLWNWKEEKLEKVWKSIHKGPVIKLAFNSDGSVLASGGSDTSIKIWNMKFQSCTNSLKGLQGVTSVLCFYDSPSGAKKVIGAADDPDIHIWDLGFDDSVVNLKGHFSKVTGVVVCKETNQLISCSRDKVMIVWDLKSYTQTLTIPVYESLEALLLLPKKLMLQDSKKSSGVHIGYGGEKGLFKVRNVSKNTEVFSDSKETATPISQLLFNQATDMVAVVSADQNITLRKIGESFETYKQYVGFCDEILDVAFIGNDSHIVVATNSPDVKVYNVETFHCQLLHGHTDTVLTVCATTANRNLFASSSKDKSVRVWYMFSSENIQCVCVGSRHTDSVSTIALSRLPKSKDVFLVSAGVDMCIKVWSLPRKFKPEDDQQILNVKLTELAHQKEINSVSISPNDKIIASASQDKTAKLWSADKLSLIGVLKGHRRGIWHVCFSTDDQVVATSSADATIKLWAISDLSCVKTLESHDSSVMKCIFINRGTQIASIGGDGLLKLWLVKSGECIGTFDKHSSKIWALAAKEDGEQLLTGGSDSRLVEWNDHTEEAKREAAERLHEKIAQEQQLANLIQSNHLLPALQLALSLERPLQVLKIIEKVFPKGKDHLQSTVEMLTDDEKLSLLKCAVAWNTNSKNAYAAQLIISILLDEVGKEKLALPQSTLEGLLPYTERHFKRIDQLTMQLNLLQYTINLMQPHAKEEP</sequence>
<feature type="repeat" description="WD" evidence="5">
    <location>
        <begin position="110"/>
        <end position="151"/>
    </location>
</feature>
<evidence type="ECO:0000313" key="7">
    <source>
        <dbReference type="EMBL" id="CAH0392149.1"/>
    </source>
</evidence>
<dbReference type="PROSITE" id="PS00678">
    <property type="entry name" value="WD_REPEATS_1"/>
    <property type="match status" value="2"/>
</dbReference>
<evidence type="ECO:0000256" key="1">
    <source>
        <dbReference type="ARBA" id="ARBA00004604"/>
    </source>
</evidence>
<dbReference type="Gene3D" id="2.130.10.10">
    <property type="entry name" value="YVTN repeat-like/Quinoprotein amine dehydrogenase"/>
    <property type="match status" value="3"/>
</dbReference>
<feature type="repeat" description="WD" evidence="5">
    <location>
        <begin position="197"/>
        <end position="238"/>
    </location>
</feature>
<dbReference type="PROSITE" id="PS50082">
    <property type="entry name" value="WD_REPEATS_2"/>
    <property type="match status" value="7"/>
</dbReference>
<evidence type="ECO:0000259" key="6">
    <source>
        <dbReference type="Pfam" id="PF08625"/>
    </source>
</evidence>
<organism evidence="7 8">
    <name type="scientific">Bemisia tabaci</name>
    <name type="common">Sweetpotato whitefly</name>
    <name type="synonym">Aleurodes tabaci</name>
    <dbReference type="NCBI Taxonomy" id="7038"/>
    <lineage>
        <taxon>Eukaryota</taxon>
        <taxon>Metazoa</taxon>
        <taxon>Ecdysozoa</taxon>
        <taxon>Arthropoda</taxon>
        <taxon>Hexapoda</taxon>
        <taxon>Insecta</taxon>
        <taxon>Pterygota</taxon>
        <taxon>Neoptera</taxon>
        <taxon>Paraneoptera</taxon>
        <taxon>Hemiptera</taxon>
        <taxon>Sternorrhyncha</taxon>
        <taxon>Aleyrodoidea</taxon>
        <taxon>Aleyrodidae</taxon>
        <taxon>Aleyrodinae</taxon>
        <taxon>Bemisia</taxon>
    </lineage>
</organism>
<dbReference type="GO" id="GO:0034511">
    <property type="term" value="F:U3 snoRNA binding"/>
    <property type="evidence" value="ECO:0007669"/>
    <property type="project" value="TreeGrafter"/>
</dbReference>
<feature type="repeat" description="WD" evidence="5">
    <location>
        <begin position="520"/>
        <end position="561"/>
    </location>
</feature>
<gene>
    <name evidence="7" type="ORF">BEMITA_LOCUS10696</name>
</gene>
<dbReference type="GO" id="GO:0032040">
    <property type="term" value="C:small-subunit processome"/>
    <property type="evidence" value="ECO:0007669"/>
    <property type="project" value="InterPro"/>
</dbReference>
<dbReference type="InterPro" id="IPR019775">
    <property type="entry name" value="WD40_repeat_CS"/>
</dbReference>
<keyword evidence="2 5" id="KW-0853">WD repeat</keyword>
<dbReference type="GO" id="GO:0000472">
    <property type="term" value="P:endonucleolytic cleavage to generate mature 5'-end of SSU-rRNA from (SSU-rRNA, 5.8S rRNA, LSU-rRNA)"/>
    <property type="evidence" value="ECO:0007669"/>
    <property type="project" value="TreeGrafter"/>
</dbReference>
<comment type="subcellular location">
    <subcellularLocation>
        <location evidence="1">Nucleus</location>
        <location evidence="1">Nucleolus</location>
    </subcellularLocation>
</comment>
<evidence type="ECO:0000313" key="8">
    <source>
        <dbReference type="Proteomes" id="UP001152759"/>
    </source>
</evidence>
<dbReference type="PROSITE" id="PS50294">
    <property type="entry name" value="WD_REPEATS_REGION"/>
    <property type="match status" value="6"/>
</dbReference>
<dbReference type="PRINTS" id="PR00320">
    <property type="entry name" value="GPROTEINBRPT"/>
</dbReference>
<dbReference type="InterPro" id="IPR015943">
    <property type="entry name" value="WD40/YVTN_repeat-like_dom_sf"/>
</dbReference>
<dbReference type="SMART" id="SM00320">
    <property type="entry name" value="WD40"/>
    <property type="match status" value="12"/>
</dbReference>
<dbReference type="PANTHER" id="PTHR19854:SF15">
    <property type="entry name" value="TRANSDUCIN BETA-LIKE PROTEIN 3"/>
    <property type="match status" value="1"/>
</dbReference>
<evidence type="ECO:0000256" key="5">
    <source>
        <dbReference type="PROSITE-ProRule" id="PRU00221"/>
    </source>
</evidence>
<evidence type="ECO:0000256" key="2">
    <source>
        <dbReference type="ARBA" id="ARBA00022574"/>
    </source>
</evidence>